<evidence type="ECO:0000313" key="1">
    <source>
        <dbReference type="EMBL" id="CCE88479.1"/>
    </source>
</evidence>
<dbReference type="HOGENOM" id="CLU_2559057_0_0_1"/>
<protein>
    <submittedName>
        <fullName evidence="1">Piso0_001986 protein</fullName>
    </submittedName>
</protein>
<dbReference type="InParanoid" id="G8YM83"/>
<organism evidence="1 2">
    <name type="scientific">Pichia sorbitophila (strain ATCC MYA-4447 / BCRC 22081 / CBS 7064 / NBRC 10061 / NRRL Y-12695)</name>
    <name type="common">Hybrid yeast</name>
    <dbReference type="NCBI Taxonomy" id="559304"/>
    <lineage>
        <taxon>Eukaryota</taxon>
        <taxon>Fungi</taxon>
        <taxon>Dikarya</taxon>
        <taxon>Ascomycota</taxon>
        <taxon>Saccharomycotina</taxon>
        <taxon>Pichiomycetes</taxon>
        <taxon>Debaryomycetaceae</taxon>
        <taxon>Millerozyma</taxon>
    </lineage>
</organism>
<sequence length="82" mass="9048">MSTPQLSTTCRLVCNKAVANKHAGLPHRGTKQKALAAARQRSGVPLLCRPTDTHRRQTALTLHTRNRTLSHADNGAWYAPYC</sequence>
<proteinExistence type="predicted"/>
<dbReference type="EMBL" id="FO082054">
    <property type="protein sequence ID" value="CCE88479.1"/>
    <property type="molecule type" value="Genomic_DNA"/>
</dbReference>
<reference evidence="1 2" key="1">
    <citation type="journal article" date="2012" name="G3 (Bethesda)">
        <title>Pichia sorbitophila, an interspecies yeast hybrid reveals early steps of genome resolution following polyploidization.</title>
        <authorList>
            <person name="Leh Louis V."/>
            <person name="Despons L."/>
            <person name="Friedrich A."/>
            <person name="Martin T."/>
            <person name="Durrens P."/>
            <person name="Casaregola S."/>
            <person name="Neuveglise C."/>
            <person name="Fairhead C."/>
            <person name="Marck C."/>
            <person name="Cruz J.A."/>
            <person name="Straub M.L."/>
            <person name="Kugler V."/>
            <person name="Sacerdot C."/>
            <person name="Uzunov Z."/>
            <person name="Thierry A."/>
            <person name="Weiss S."/>
            <person name="Bleykasten C."/>
            <person name="De Montigny J."/>
            <person name="Jacques N."/>
            <person name="Jung P."/>
            <person name="Lemaire M."/>
            <person name="Mallet S."/>
            <person name="Morel G."/>
            <person name="Richard G.F."/>
            <person name="Sarkar A."/>
            <person name="Savel G."/>
            <person name="Schacherer J."/>
            <person name="Seret M.L."/>
            <person name="Talla E."/>
            <person name="Samson G."/>
            <person name="Jubin C."/>
            <person name="Poulain J."/>
            <person name="Vacherie B."/>
            <person name="Barbe V."/>
            <person name="Pelletier E."/>
            <person name="Sherman D.J."/>
            <person name="Westhof E."/>
            <person name="Weissenbach J."/>
            <person name="Baret P.V."/>
            <person name="Wincker P."/>
            <person name="Gaillardin C."/>
            <person name="Dujon B."/>
            <person name="Souciet J.L."/>
        </authorList>
    </citation>
    <scope>NUCLEOTIDE SEQUENCE [LARGE SCALE GENOMIC DNA]</scope>
    <source>
        <strain evidence="2">ATCC MYA-4447 / BCRC 22081 / CBS 7064 / NBRC 10061 / NRRL Y-12695</strain>
    </source>
</reference>
<gene>
    <name evidence="1" type="primary">Piso0_001986</name>
    <name evidence="1" type="ORF">GNLVRS01_PISO0F02249g</name>
</gene>
<dbReference type="AlphaFoldDB" id="G8YM83"/>
<name>G8YM83_PICSO</name>
<dbReference type="Proteomes" id="UP000005222">
    <property type="component" value="Chromosome F"/>
</dbReference>
<keyword evidence="2" id="KW-1185">Reference proteome</keyword>
<accession>G8YM83</accession>
<evidence type="ECO:0000313" key="2">
    <source>
        <dbReference type="Proteomes" id="UP000005222"/>
    </source>
</evidence>